<dbReference type="Pfam" id="PF00445">
    <property type="entry name" value="Ribonuclease_T2"/>
    <property type="match status" value="1"/>
</dbReference>
<keyword evidence="2" id="KW-0028">Amino-acid biosynthesis</keyword>
<dbReference type="InterPro" id="IPR033130">
    <property type="entry name" value="RNase_T2_His_AS_2"/>
</dbReference>
<sequence length="626" mass="69978">MKKPDNSLLLCVFFLLCLCSAWSLRKTSYDHFQLVHTWPNTFCLDRNITCKKPVPQNFVIHGLWPADKSGKPLTHCYKTGSICSDISKYKRQLAHSWPSIRADLTNANFWQYQWDKHGSCALSRMTVHDYLQLITTTQRKLDLLRALTSNNIKPNNGSLLYTVKAIEAAVKREIGARHFYVSCRVLKGRVFLREIYICLDGNGKKIVSCPIRYHQTGCGKDKNLVFPASDASRMQIGGLQIDPSVNSGEEEDPISTRTLFGKINARAGGCFCKFSEKESLDMDGKEGGDDGRRGKRLEYFCLSLRPPRTRRRLIYEISWNSIALLYPLFIEEGGLFDSERIKIASFFEISSPEQLEKLEPLNKQAENVVVNLLDWRAIPAENIVAAIQASRKTVFAVSKTSSEAQMFLEALEHGLDGVVLKTEDIESIIQLKHYLDKRDDEGSLLEVTKAVVTNIQTVGMGDRVCVDLCSIMKPGEGLLVGSFARGLFLVHSECLESNYISSRPFRVNAGPVHAYVAVPGGKTNYLSELKAGKNVLIVDQNGKQRTAIIGRVKIETRPLILVEAKIDDDSQTSYSILLQNAETVALVSLEGAIPVTSLKISDEILLRAQGGARHTGIEIEEFIVEK</sequence>
<feature type="domain" description="3-dehydroquinate synthase N-terminal" evidence="10">
    <location>
        <begin position="319"/>
        <end position="434"/>
    </location>
</feature>
<dbReference type="GO" id="GO:0033897">
    <property type="term" value="F:ribonuclease T2 activity"/>
    <property type="evidence" value="ECO:0007669"/>
    <property type="project" value="InterPro"/>
</dbReference>
<keyword evidence="4" id="KW-0255">Endonuclease</keyword>
<name>A0A5A7QZD5_STRAF</name>
<evidence type="ECO:0000259" key="10">
    <source>
        <dbReference type="Pfam" id="PF01959"/>
    </source>
</evidence>
<evidence type="ECO:0000256" key="5">
    <source>
        <dbReference type="ARBA" id="ARBA00022801"/>
    </source>
</evidence>
<reference evidence="13" key="1">
    <citation type="journal article" date="2019" name="Curr. Biol.">
        <title>Genome Sequence of Striga asiatica Provides Insight into the Evolution of Plant Parasitism.</title>
        <authorList>
            <person name="Yoshida S."/>
            <person name="Kim S."/>
            <person name="Wafula E.K."/>
            <person name="Tanskanen J."/>
            <person name="Kim Y.M."/>
            <person name="Honaas L."/>
            <person name="Yang Z."/>
            <person name="Spallek T."/>
            <person name="Conn C.E."/>
            <person name="Ichihashi Y."/>
            <person name="Cheong K."/>
            <person name="Cui S."/>
            <person name="Der J.P."/>
            <person name="Gundlach H."/>
            <person name="Jiao Y."/>
            <person name="Hori C."/>
            <person name="Ishida J.K."/>
            <person name="Kasahara H."/>
            <person name="Kiba T."/>
            <person name="Kim M.S."/>
            <person name="Koo N."/>
            <person name="Laohavisit A."/>
            <person name="Lee Y.H."/>
            <person name="Lumba S."/>
            <person name="McCourt P."/>
            <person name="Mortimer J.C."/>
            <person name="Mutuku J.M."/>
            <person name="Nomura T."/>
            <person name="Sasaki-Sekimoto Y."/>
            <person name="Seto Y."/>
            <person name="Wang Y."/>
            <person name="Wakatake T."/>
            <person name="Sakakibara H."/>
            <person name="Demura T."/>
            <person name="Yamaguchi S."/>
            <person name="Yoneyama K."/>
            <person name="Manabe R.I."/>
            <person name="Nelson D.C."/>
            <person name="Schulman A.H."/>
            <person name="Timko M.P."/>
            <person name="dePamphilis C.W."/>
            <person name="Choi D."/>
            <person name="Shirasu K."/>
        </authorList>
    </citation>
    <scope>NUCLEOTIDE SEQUENCE [LARGE SCALE GENOMIC DNA]</scope>
    <source>
        <strain evidence="13">cv. UVA1</strain>
    </source>
</reference>
<dbReference type="Pfam" id="PF26558">
    <property type="entry name" value="DHQS_2nd"/>
    <property type="match status" value="1"/>
</dbReference>
<dbReference type="GO" id="GO:0009073">
    <property type="term" value="P:aromatic amino acid family biosynthetic process"/>
    <property type="evidence" value="ECO:0007669"/>
    <property type="project" value="UniProtKB-KW"/>
</dbReference>
<dbReference type="Gene3D" id="3.90.730.10">
    <property type="entry name" value="Ribonuclease T2-like"/>
    <property type="match status" value="1"/>
</dbReference>
<dbReference type="Proteomes" id="UP000325081">
    <property type="component" value="Unassembled WGS sequence"/>
</dbReference>
<evidence type="ECO:0000256" key="9">
    <source>
        <dbReference type="SAM" id="SignalP"/>
    </source>
</evidence>
<comment type="caution">
    <text evidence="12">The sequence shown here is derived from an EMBL/GenBank/DDBJ whole genome shotgun (WGS) entry which is preliminary data.</text>
</comment>
<keyword evidence="5" id="KW-0378">Hydrolase</keyword>
<dbReference type="PANTHER" id="PTHR33563">
    <property type="match status" value="1"/>
</dbReference>
<dbReference type="GO" id="GO:0008652">
    <property type="term" value="P:amino acid biosynthetic process"/>
    <property type="evidence" value="ECO:0007669"/>
    <property type="project" value="UniProtKB-KW"/>
</dbReference>
<dbReference type="AlphaFoldDB" id="A0A5A7QZD5"/>
<organism evidence="12 13">
    <name type="scientific">Striga asiatica</name>
    <name type="common">Asiatic witchweed</name>
    <name type="synonym">Buchnera asiatica</name>
    <dbReference type="NCBI Taxonomy" id="4170"/>
    <lineage>
        <taxon>Eukaryota</taxon>
        <taxon>Viridiplantae</taxon>
        <taxon>Streptophyta</taxon>
        <taxon>Embryophyta</taxon>
        <taxon>Tracheophyta</taxon>
        <taxon>Spermatophyta</taxon>
        <taxon>Magnoliopsida</taxon>
        <taxon>eudicotyledons</taxon>
        <taxon>Gunneridae</taxon>
        <taxon>Pentapetalae</taxon>
        <taxon>asterids</taxon>
        <taxon>lamiids</taxon>
        <taxon>Lamiales</taxon>
        <taxon>Orobanchaceae</taxon>
        <taxon>Buchnereae</taxon>
        <taxon>Striga</taxon>
    </lineage>
</organism>
<dbReference type="Pfam" id="PF01959">
    <property type="entry name" value="DHQS"/>
    <property type="match status" value="1"/>
</dbReference>
<keyword evidence="3" id="KW-0540">Nuclease</keyword>
<evidence type="ECO:0000256" key="3">
    <source>
        <dbReference type="ARBA" id="ARBA00022722"/>
    </source>
</evidence>
<evidence type="ECO:0000256" key="7">
    <source>
        <dbReference type="ARBA" id="ARBA00023157"/>
    </source>
</evidence>
<evidence type="ECO:0000259" key="11">
    <source>
        <dbReference type="Pfam" id="PF26558"/>
    </source>
</evidence>
<protein>
    <submittedName>
        <fullName evidence="12">3-dehydroquinate synthase</fullName>
    </submittedName>
</protein>
<feature type="signal peptide" evidence="9">
    <location>
        <begin position="1"/>
        <end position="23"/>
    </location>
</feature>
<evidence type="ECO:0000256" key="1">
    <source>
        <dbReference type="ARBA" id="ARBA00007469"/>
    </source>
</evidence>
<dbReference type="PROSITE" id="PS00530">
    <property type="entry name" value="RNASE_T2_1"/>
    <property type="match status" value="1"/>
</dbReference>
<feature type="domain" description="3-dehydroquinate synthase C-terminal" evidence="11">
    <location>
        <begin position="450"/>
        <end position="626"/>
    </location>
</feature>
<evidence type="ECO:0000256" key="4">
    <source>
        <dbReference type="ARBA" id="ARBA00022759"/>
    </source>
</evidence>
<dbReference type="PANTHER" id="PTHR33563:SF1">
    <property type="entry name" value="3-DEHYDROQUINATE SYNTHASE"/>
    <property type="match status" value="1"/>
</dbReference>
<evidence type="ECO:0000313" key="13">
    <source>
        <dbReference type="Proteomes" id="UP000325081"/>
    </source>
</evidence>
<dbReference type="InterPro" id="IPR036430">
    <property type="entry name" value="RNase_T2-like_sf"/>
</dbReference>
<dbReference type="GO" id="GO:0003856">
    <property type="term" value="F:3-dehydroquinate synthase activity"/>
    <property type="evidence" value="ECO:0007669"/>
    <property type="project" value="InterPro"/>
</dbReference>
<evidence type="ECO:0000313" key="12">
    <source>
        <dbReference type="EMBL" id="GER50476.1"/>
    </source>
</evidence>
<dbReference type="InterPro" id="IPR033697">
    <property type="entry name" value="Ribonuclease_T2_eukaryotic"/>
</dbReference>
<keyword evidence="6" id="KW-0057">Aromatic amino acid biosynthesis</keyword>
<dbReference type="GO" id="GO:0003723">
    <property type="term" value="F:RNA binding"/>
    <property type="evidence" value="ECO:0007669"/>
    <property type="project" value="InterPro"/>
</dbReference>
<dbReference type="PROSITE" id="PS00531">
    <property type="entry name" value="RNASE_T2_2"/>
    <property type="match status" value="1"/>
</dbReference>
<dbReference type="CDD" id="cd01061">
    <property type="entry name" value="RNase_T2_euk"/>
    <property type="match status" value="1"/>
</dbReference>
<dbReference type="OrthoDB" id="3275at2759"/>
<gene>
    <name evidence="12" type="ORF">STAS_27784</name>
</gene>
<evidence type="ECO:0000256" key="2">
    <source>
        <dbReference type="ARBA" id="ARBA00022605"/>
    </source>
</evidence>
<dbReference type="GO" id="GO:0016491">
    <property type="term" value="F:oxidoreductase activity"/>
    <property type="evidence" value="ECO:0007669"/>
    <property type="project" value="InterPro"/>
</dbReference>
<dbReference type="InterPro" id="IPR002812">
    <property type="entry name" value="DHQS"/>
</dbReference>
<dbReference type="InterPro" id="IPR001568">
    <property type="entry name" value="RNase_T2-like"/>
</dbReference>
<evidence type="ECO:0000256" key="6">
    <source>
        <dbReference type="ARBA" id="ARBA00023141"/>
    </source>
</evidence>
<dbReference type="InterPro" id="IPR056179">
    <property type="entry name" value="DHQS_C"/>
</dbReference>
<keyword evidence="9" id="KW-0732">Signal</keyword>
<dbReference type="EMBL" id="BKCP01009292">
    <property type="protein sequence ID" value="GER50476.1"/>
    <property type="molecule type" value="Genomic_DNA"/>
</dbReference>
<dbReference type="SUPFAM" id="SSF55895">
    <property type="entry name" value="Ribonuclease Rh-like"/>
    <property type="match status" value="1"/>
</dbReference>
<dbReference type="InterPro" id="IPR018188">
    <property type="entry name" value="RNase_T2_His_AS_1"/>
</dbReference>
<comment type="similarity">
    <text evidence="1 8">Belongs to the RNase T2 family.</text>
</comment>
<feature type="chain" id="PRO_5022744846" evidence="9">
    <location>
        <begin position="24"/>
        <end position="626"/>
    </location>
</feature>
<proteinExistence type="inferred from homology"/>
<dbReference type="InterPro" id="IPR030960">
    <property type="entry name" value="DHQS/DOIS_N"/>
</dbReference>
<accession>A0A5A7QZD5</accession>
<dbReference type="GO" id="GO:0016787">
    <property type="term" value="F:hydrolase activity"/>
    <property type="evidence" value="ECO:0007669"/>
    <property type="project" value="UniProtKB-KW"/>
</dbReference>
<keyword evidence="13" id="KW-1185">Reference proteome</keyword>
<keyword evidence="7" id="KW-1015">Disulfide bond</keyword>
<evidence type="ECO:0000256" key="8">
    <source>
        <dbReference type="RuleBase" id="RU004328"/>
    </source>
</evidence>